<name>A0A1E7RAA3_9GAMM</name>
<dbReference type="InterPro" id="IPR010332">
    <property type="entry name" value="ATPase_terminase-su_N"/>
</dbReference>
<evidence type="ECO:0000259" key="2">
    <source>
        <dbReference type="Pfam" id="PF06056"/>
    </source>
</evidence>
<dbReference type="Gene3D" id="3.30.420.240">
    <property type="match status" value="1"/>
</dbReference>
<keyword evidence="5" id="KW-1185">Reference proteome</keyword>
<dbReference type="Proteomes" id="UP000185895">
    <property type="component" value="Unassembled WGS sequence"/>
</dbReference>
<proteinExistence type="predicted"/>
<evidence type="ECO:0000256" key="1">
    <source>
        <dbReference type="ARBA" id="ARBA00022612"/>
    </source>
</evidence>
<evidence type="ECO:0000313" key="4">
    <source>
        <dbReference type="EMBL" id="OEY96177.1"/>
    </source>
</evidence>
<evidence type="ECO:0000259" key="3">
    <source>
        <dbReference type="Pfam" id="PF17289"/>
    </source>
</evidence>
<dbReference type="InterPro" id="IPR035421">
    <property type="entry name" value="Terminase_6C"/>
</dbReference>
<protein>
    <submittedName>
        <fullName evidence="4">Terminase</fullName>
    </submittedName>
</protein>
<organism evidence="4 5">
    <name type="scientific">Acinetobacter qingfengensis</name>
    <dbReference type="NCBI Taxonomy" id="1262585"/>
    <lineage>
        <taxon>Bacteria</taxon>
        <taxon>Pseudomonadati</taxon>
        <taxon>Pseudomonadota</taxon>
        <taxon>Gammaproteobacteria</taxon>
        <taxon>Moraxellales</taxon>
        <taxon>Moraxellaceae</taxon>
        <taxon>Acinetobacter</taxon>
    </lineage>
</organism>
<sequence length="582" mass="66796">MNEIAEKSPILTFDNRLYAKFLYWMGWRISSIAEFLKENDKTVHAWKARDKWDKDAPAGRIAEALEARMVMLILKDQKSAHDFKEIDCLMRQVERLARVDKYLNGGNEADLNPNIKNRNAKPKKANLPNALTEEQIEQLIEKFDEGLFDYQKVWYRNVDQRNRILLKSRQIGATFYFAREALIKAITTGRNQIFISASKAQAHAFKGYIKDFVMQAIEVDLSGDPIVITLPSNETVRLFFLGTNFRTAQSYSGDLYFDEFFWVYGFAQLKKNASGMASQKIYKKTYFSTPSTKTHEGYKFWNGEAYNRGRTKDKKVEIDVSHDALVNGALCGDRTWRHIVNIYDAERQGCDLFDIEELIDENSTEEFSNLYMCEFVDDGHSMFPLASLQPLMVDSMELWYKDFKPTFNRPFGNKEVWLGYDPAETGDSAGLVVLAPPDYEYSKFRVLEKHQFKGMDFQSQADVIEKICKKYRVTYIGLDTTGMGTGVAQLVKVFFPALTTFSYSPEVKTLLVMKGLEVVQDERLEFDAGDIDIAMSLMSIKKTMTGSGRQFTFEASRSEETGHADLAWALLHALHNEPLGQR</sequence>
<dbReference type="AlphaFoldDB" id="A0A1E7RAA3"/>
<dbReference type="Pfam" id="PF17289">
    <property type="entry name" value="Terminase_6C"/>
    <property type="match status" value="1"/>
</dbReference>
<dbReference type="Pfam" id="PF03237">
    <property type="entry name" value="Terminase_6N"/>
    <property type="match status" value="1"/>
</dbReference>
<accession>A0A1E7RAA3</accession>
<dbReference type="STRING" id="1262585.BJI46_12425"/>
<dbReference type="RefSeq" id="WP_070069779.1">
    <property type="nucleotide sequence ID" value="NZ_MKKK01000021.1"/>
</dbReference>
<evidence type="ECO:0000313" key="5">
    <source>
        <dbReference type="Proteomes" id="UP000185895"/>
    </source>
</evidence>
<dbReference type="OrthoDB" id="8553810at2"/>
<comment type="caution">
    <text evidence="4">The sequence shown here is derived from an EMBL/GenBank/DDBJ whole genome shotgun (WGS) entry which is preliminary data.</text>
</comment>
<feature type="domain" description="Terminase large subunit gp17-like C-terminal" evidence="3">
    <location>
        <begin position="419"/>
        <end position="576"/>
    </location>
</feature>
<keyword evidence="1" id="KW-1188">Viral release from host cell</keyword>
<gene>
    <name evidence="4" type="ORF">BJI46_12425</name>
</gene>
<dbReference type="EMBL" id="MKKK01000021">
    <property type="protein sequence ID" value="OEY96177.1"/>
    <property type="molecule type" value="Genomic_DNA"/>
</dbReference>
<dbReference type="InterPro" id="IPR027417">
    <property type="entry name" value="P-loop_NTPase"/>
</dbReference>
<reference evidence="4 5" key="1">
    <citation type="submission" date="2016-09" db="EMBL/GenBank/DDBJ databases">
        <authorList>
            <person name="Capua I."/>
            <person name="De Benedictis P."/>
            <person name="Joannis T."/>
            <person name="Lombin L.H."/>
            <person name="Cattoli G."/>
        </authorList>
    </citation>
    <scope>NUCLEOTIDE SEQUENCE [LARGE SCALE GENOMIC DNA]</scope>
    <source>
        <strain evidence="4 5">ANC 4671</strain>
    </source>
</reference>
<dbReference type="Pfam" id="PF06056">
    <property type="entry name" value="Terminase_5"/>
    <property type="match status" value="1"/>
</dbReference>
<dbReference type="Gene3D" id="3.40.50.300">
    <property type="entry name" value="P-loop containing nucleotide triphosphate hydrolases"/>
    <property type="match status" value="1"/>
</dbReference>
<feature type="domain" description="Terminase ATPase subunit N-terminal" evidence="2">
    <location>
        <begin position="14"/>
        <end position="70"/>
    </location>
</feature>